<organism evidence="2 3">
    <name type="scientific">Gossypium hirsutum</name>
    <name type="common">Upland cotton</name>
    <name type="synonym">Gossypium mexicanum</name>
    <dbReference type="NCBI Taxonomy" id="3635"/>
    <lineage>
        <taxon>Eukaryota</taxon>
        <taxon>Viridiplantae</taxon>
        <taxon>Streptophyta</taxon>
        <taxon>Embryophyta</taxon>
        <taxon>Tracheophyta</taxon>
        <taxon>Spermatophyta</taxon>
        <taxon>Magnoliopsida</taxon>
        <taxon>eudicotyledons</taxon>
        <taxon>Gunneridae</taxon>
        <taxon>Pentapetalae</taxon>
        <taxon>rosids</taxon>
        <taxon>malvids</taxon>
        <taxon>Malvales</taxon>
        <taxon>Malvaceae</taxon>
        <taxon>Malvoideae</taxon>
        <taxon>Gossypium</taxon>
    </lineage>
</organism>
<keyword evidence="2" id="KW-1185">Reference proteome</keyword>
<reference evidence="3" key="1">
    <citation type="submission" date="2025-08" db="UniProtKB">
        <authorList>
            <consortium name="RefSeq"/>
        </authorList>
    </citation>
    <scope>IDENTIFICATION</scope>
</reference>
<dbReference type="InterPro" id="IPR043502">
    <property type="entry name" value="DNA/RNA_pol_sf"/>
</dbReference>
<name>A0ABM3BH82_GOSHI</name>
<dbReference type="Proteomes" id="UP000818029">
    <property type="component" value="Unplaced"/>
</dbReference>
<gene>
    <name evidence="3" type="primary">LOC121226847</name>
</gene>
<dbReference type="InterPro" id="IPR043128">
    <property type="entry name" value="Rev_trsase/Diguanyl_cyclase"/>
</dbReference>
<evidence type="ECO:0000313" key="3">
    <source>
        <dbReference type="RefSeq" id="XP_040966412.1"/>
    </source>
</evidence>
<dbReference type="Gene3D" id="3.30.70.270">
    <property type="match status" value="1"/>
</dbReference>
<dbReference type="Pfam" id="PF03732">
    <property type="entry name" value="Retrotrans_gag"/>
    <property type="match status" value="1"/>
</dbReference>
<dbReference type="PANTHER" id="PTHR15503:SF45">
    <property type="entry name" value="RNA-DIRECTED DNA POLYMERASE HOMOLOG"/>
    <property type="match status" value="1"/>
</dbReference>
<dbReference type="PANTHER" id="PTHR15503">
    <property type="entry name" value="LDOC1 RELATED"/>
    <property type="match status" value="1"/>
</dbReference>
<accession>A0ABM3BH82</accession>
<dbReference type="InterPro" id="IPR032567">
    <property type="entry name" value="RTL1-rel"/>
</dbReference>
<proteinExistence type="predicted"/>
<dbReference type="RefSeq" id="XP_040966412.1">
    <property type="nucleotide sequence ID" value="XM_041110478.1"/>
</dbReference>
<dbReference type="Gene3D" id="3.10.10.10">
    <property type="entry name" value="HIV Type 1 Reverse Transcriptase, subunit A, domain 1"/>
    <property type="match status" value="1"/>
</dbReference>
<feature type="domain" description="Retrotransposon gag" evidence="1">
    <location>
        <begin position="14"/>
        <end position="67"/>
    </location>
</feature>
<protein>
    <recommendedName>
        <fullName evidence="1">Retrotransposon gag domain-containing protein</fullName>
    </recommendedName>
</protein>
<evidence type="ECO:0000313" key="2">
    <source>
        <dbReference type="Proteomes" id="UP000818029"/>
    </source>
</evidence>
<dbReference type="GeneID" id="121226847"/>
<feature type="non-terminal residue" evidence="3">
    <location>
        <position position="266"/>
    </location>
</feature>
<dbReference type="InterPro" id="IPR005162">
    <property type="entry name" value="Retrotrans_gag_dom"/>
</dbReference>
<dbReference type="SUPFAM" id="SSF56672">
    <property type="entry name" value="DNA/RNA polymerases"/>
    <property type="match status" value="1"/>
</dbReference>
<sequence length="266" mass="30857">MDSDVATANDVEKEVYQPKVYKSEEEGILELKQGRKTVTEYEREFVRLNKYARECVSTEAIMCKKFEDRLNEDIRLLVGILKLRKFVVLVERAFIELKYEDENVLRVEPGELGGLPEVILSMMVERYLRKGCKAYIAFELNAQAFEMKIELVLVVCEFTDVFPKELSGLPPVREVEFGIELSPSTAPISIAPYRMAPTDLKELKTQLQELMDKRFARLSFSPWVLWIDDLFDQLRGATVFSKIDLRSGYYQLRVKEQDVPKTAFQT</sequence>
<evidence type="ECO:0000259" key="1">
    <source>
        <dbReference type="Pfam" id="PF03732"/>
    </source>
</evidence>